<evidence type="ECO:0000259" key="4">
    <source>
        <dbReference type="PROSITE" id="PS50893"/>
    </source>
</evidence>
<evidence type="ECO:0000256" key="3">
    <source>
        <dbReference type="ARBA" id="ARBA00022840"/>
    </source>
</evidence>
<dbReference type="Pfam" id="PF08402">
    <property type="entry name" value="TOBE_2"/>
    <property type="match status" value="1"/>
</dbReference>
<dbReference type="OrthoDB" id="9802264at2"/>
<name>A0A3P5XFF0_9RHOB</name>
<dbReference type="GO" id="GO:0022857">
    <property type="term" value="F:transmembrane transporter activity"/>
    <property type="evidence" value="ECO:0007669"/>
    <property type="project" value="InterPro"/>
</dbReference>
<dbReference type="Proteomes" id="UP000277498">
    <property type="component" value="Unassembled WGS sequence"/>
</dbReference>
<evidence type="ECO:0000313" key="6">
    <source>
        <dbReference type="Proteomes" id="UP000277498"/>
    </source>
</evidence>
<dbReference type="SUPFAM" id="SSF50331">
    <property type="entry name" value="MOP-like"/>
    <property type="match status" value="1"/>
</dbReference>
<evidence type="ECO:0000313" key="5">
    <source>
        <dbReference type="EMBL" id="VDC33478.1"/>
    </source>
</evidence>
<dbReference type="PANTHER" id="PTHR42781:SF6">
    <property type="entry name" value="SPERMIDINE_PUTRESCINE IMPORT ATP-BINDING PROTEIN POTA"/>
    <property type="match status" value="1"/>
</dbReference>
<sequence>MTTPYLHINGIRKVFGEVVATDHVELSIAEGEFMTFLGPSGSGKSTTLYILAGFQDPSAGDITIRGKSILSTPSHKRNIGMVFQRYTLFPHLSVGENVAFPLRVRRMGKSEVDARVKRALKLVRLEGFEDRMPAKMSGGQQQRVALARALVYDPPVLLMDEPLSALDKKLREEIQFEIRRIHQETGVTILYVTHDQEEALRLSDRIAIFNKGKIEQVGTGPELYANPATHFVADFIGDSAFLAGELASVSGERAALRFADGTTVAAVPLHGSGRAGQAAELMLRPERIELATEPGPEGASLPVTVEDMTFLGNNTTLAARTPWGAALSVRLNFGHPLAANVARGDRLHIRWSPEAAHAFVRG</sequence>
<dbReference type="InterPro" id="IPR027417">
    <property type="entry name" value="P-loop_NTPase"/>
</dbReference>
<feature type="domain" description="ABC transporter" evidence="4">
    <location>
        <begin position="6"/>
        <end position="236"/>
    </location>
</feature>
<dbReference type="AlphaFoldDB" id="A0A3P5XFF0"/>
<dbReference type="GO" id="GO:0043190">
    <property type="term" value="C:ATP-binding cassette (ABC) transporter complex"/>
    <property type="evidence" value="ECO:0007669"/>
    <property type="project" value="InterPro"/>
</dbReference>
<dbReference type="FunFam" id="3.40.50.300:FF:000425">
    <property type="entry name" value="Probable ABC transporter, ATP-binding subunit"/>
    <property type="match status" value="1"/>
</dbReference>
<dbReference type="RefSeq" id="WP_124088547.1">
    <property type="nucleotide sequence ID" value="NZ_UXAW01000118.1"/>
</dbReference>
<keyword evidence="3 5" id="KW-0067">ATP-binding</keyword>
<dbReference type="EC" id="3.6.3.31" evidence="5"/>
<dbReference type="GO" id="GO:0015697">
    <property type="term" value="P:quaternary ammonium group transport"/>
    <property type="evidence" value="ECO:0007669"/>
    <property type="project" value="UniProtKB-ARBA"/>
</dbReference>
<keyword evidence="1" id="KW-0813">Transport</keyword>
<dbReference type="InterPro" id="IPR003439">
    <property type="entry name" value="ABC_transporter-like_ATP-bd"/>
</dbReference>
<evidence type="ECO:0000256" key="1">
    <source>
        <dbReference type="ARBA" id="ARBA00022448"/>
    </source>
</evidence>
<dbReference type="InterPro" id="IPR003593">
    <property type="entry name" value="AAA+_ATPase"/>
</dbReference>
<dbReference type="PANTHER" id="PTHR42781">
    <property type="entry name" value="SPERMIDINE/PUTRESCINE IMPORT ATP-BINDING PROTEIN POTA"/>
    <property type="match status" value="1"/>
</dbReference>
<keyword evidence="2" id="KW-0547">Nucleotide-binding</keyword>
<dbReference type="PROSITE" id="PS00211">
    <property type="entry name" value="ABC_TRANSPORTER_1"/>
    <property type="match status" value="1"/>
</dbReference>
<reference evidence="5 6" key="1">
    <citation type="submission" date="2018-11" db="EMBL/GenBank/DDBJ databases">
        <authorList>
            <person name="Criscuolo A."/>
        </authorList>
    </citation>
    <scope>NUCLEOTIDE SEQUENCE [LARGE SCALE GENOMIC DNA]</scope>
    <source>
        <strain evidence="5">ACIP111625</strain>
    </source>
</reference>
<keyword evidence="6" id="KW-1185">Reference proteome</keyword>
<keyword evidence="5" id="KW-0378">Hydrolase</keyword>
<dbReference type="InterPro" id="IPR013611">
    <property type="entry name" value="Transp-assoc_OB_typ2"/>
</dbReference>
<dbReference type="Gene3D" id="3.40.50.300">
    <property type="entry name" value="P-loop containing nucleotide triphosphate hydrolases"/>
    <property type="match status" value="1"/>
</dbReference>
<accession>A0A3P5XFF0</accession>
<dbReference type="GO" id="GO:0005524">
    <property type="term" value="F:ATP binding"/>
    <property type="evidence" value="ECO:0007669"/>
    <property type="project" value="UniProtKB-KW"/>
</dbReference>
<dbReference type="Gene3D" id="2.40.50.140">
    <property type="entry name" value="Nucleic acid-binding proteins"/>
    <property type="match status" value="1"/>
</dbReference>
<dbReference type="SMART" id="SM00382">
    <property type="entry name" value="AAA"/>
    <property type="match status" value="1"/>
</dbReference>
<dbReference type="InterPro" id="IPR050093">
    <property type="entry name" value="ABC_SmlMolc_Importer"/>
</dbReference>
<proteinExistence type="predicted"/>
<dbReference type="SUPFAM" id="SSF52540">
    <property type="entry name" value="P-loop containing nucleoside triphosphate hydrolases"/>
    <property type="match status" value="1"/>
</dbReference>
<organism evidence="5 6">
    <name type="scientific">Pseudogemmobacter humi</name>
    <dbReference type="NCBI Taxonomy" id="2483812"/>
    <lineage>
        <taxon>Bacteria</taxon>
        <taxon>Pseudomonadati</taxon>
        <taxon>Pseudomonadota</taxon>
        <taxon>Alphaproteobacteria</taxon>
        <taxon>Rhodobacterales</taxon>
        <taxon>Paracoccaceae</taxon>
        <taxon>Pseudogemmobacter</taxon>
    </lineage>
</organism>
<dbReference type="PROSITE" id="PS50893">
    <property type="entry name" value="ABC_TRANSPORTER_2"/>
    <property type="match status" value="1"/>
</dbReference>
<evidence type="ECO:0000256" key="2">
    <source>
        <dbReference type="ARBA" id="ARBA00022741"/>
    </source>
</evidence>
<dbReference type="Pfam" id="PF00005">
    <property type="entry name" value="ABC_tran"/>
    <property type="match status" value="1"/>
</dbReference>
<dbReference type="InterPro" id="IPR017871">
    <property type="entry name" value="ABC_transporter-like_CS"/>
</dbReference>
<dbReference type="Gene3D" id="2.40.50.100">
    <property type="match status" value="1"/>
</dbReference>
<dbReference type="EMBL" id="UXAW01000118">
    <property type="protein sequence ID" value="VDC33478.1"/>
    <property type="molecule type" value="Genomic_DNA"/>
</dbReference>
<dbReference type="InterPro" id="IPR012340">
    <property type="entry name" value="NA-bd_OB-fold"/>
</dbReference>
<dbReference type="InterPro" id="IPR008995">
    <property type="entry name" value="Mo/tungstate-bd_C_term_dom"/>
</dbReference>
<dbReference type="GO" id="GO:0016887">
    <property type="term" value="F:ATP hydrolysis activity"/>
    <property type="evidence" value="ECO:0007669"/>
    <property type="project" value="InterPro"/>
</dbReference>
<protein>
    <submittedName>
        <fullName evidence="5">Spermidine/putrescine import ATP-binding protein PotA</fullName>
        <ecNumber evidence="5">3.6.3.31</ecNumber>
    </submittedName>
</protein>
<gene>
    <name evidence="5" type="primary">potA_13</name>
    <name evidence="5" type="ORF">XINFAN_03870</name>
</gene>